<reference evidence="2 3" key="1">
    <citation type="submission" date="2024-10" db="EMBL/GenBank/DDBJ databases">
        <title>The Natural Products Discovery Center: Release of the First 8490 Sequenced Strains for Exploring Actinobacteria Biosynthetic Diversity.</title>
        <authorList>
            <person name="Kalkreuter E."/>
            <person name="Kautsar S.A."/>
            <person name="Yang D."/>
            <person name="Bader C.D."/>
            <person name="Teijaro C.N."/>
            <person name="Fluegel L."/>
            <person name="Davis C.M."/>
            <person name="Simpson J.R."/>
            <person name="Lauterbach L."/>
            <person name="Steele A.D."/>
            <person name="Gui C."/>
            <person name="Meng S."/>
            <person name="Li G."/>
            <person name="Viehrig K."/>
            <person name="Ye F."/>
            <person name="Su P."/>
            <person name="Kiefer A.F."/>
            <person name="Nichols A."/>
            <person name="Cepeda A.J."/>
            <person name="Yan W."/>
            <person name="Fan B."/>
            <person name="Jiang Y."/>
            <person name="Adhikari A."/>
            <person name="Zheng C.-J."/>
            <person name="Schuster L."/>
            <person name="Cowan T.M."/>
            <person name="Smanski M.J."/>
            <person name="Chevrette M.G."/>
            <person name="De Carvalho L.P.S."/>
            <person name="Shen B."/>
        </authorList>
    </citation>
    <scope>NUCLEOTIDE SEQUENCE [LARGE SCALE GENOMIC DNA]</scope>
    <source>
        <strain evidence="2 3">NPDC000087</strain>
    </source>
</reference>
<feature type="transmembrane region" description="Helical" evidence="1">
    <location>
        <begin position="61"/>
        <end position="79"/>
    </location>
</feature>
<dbReference type="EMBL" id="JBIAZU010000001">
    <property type="protein sequence ID" value="MFF5288876.1"/>
    <property type="molecule type" value="Genomic_DNA"/>
</dbReference>
<proteinExistence type="predicted"/>
<sequence>MTSNALIDVALALALIAYLCAKQLSWRPVDPARMWKLPLILGAAGVISLAREHLTIHPVDAVILGISAVSALASGALMARIARFRPSAADPRLVESRTGWMGVAIWFGLIAIRVALDVAGHRMGSDLAVSTGSILLVLALNRGANALVLSARQPRRAYAMAGR</sequence>
<evidence type="ECO:0000256" key="1">
    <source>
        <dbReference type="SAM" id="Phobius"/>
    </source>
</evidence>
<keyword evidence="1" id="KW-0472">Membrane</keyword>
<feature type="transmembrane region" description="Helical" evidence="1">
    <location>
        <begin position="128"/>
        <end position="150"/>
    </location>
</feature>
<comment type="caution">
    <text evidence="2">The sequence shown here is derived from an EMBL/GenBank/DDBJ whole genome shotgun (WGS) entry which is preliminary data.</text>
</comment>
<name>A0ABW6W7E7_9ACTN</name>
<keyword evidence="3" id="KW-1185">Reference proteome</keyword>
<evidence type="ECO:0000313" key="3">
    <source>
        <dbReference type="Proteomes" id="UP001602245"/>
    </source>
</evidence>
<feature type="transmembrane region" description="Helical" evidence="1">
    <location>
        <begin position="99"/>
        <end position="116"/>
    </location>
</feature>
<evidence type="ECO:0008006" key="4">
    <source>
        <dbReference type="Google" id="ProtNLM"/>
    </source>
</evidence>
<keyword evidence="1" id="KW-0812">Transmembrane</keyword>
<accession>A0ABW6W7E7</accession>
<gene>
    <name evidence="2" type="ORF">ACFY35_05520</name>
</gene>
<dbReference type="RefSeq" id="WP_020509223.1">
    <property type="nucleotide sequence ID" value="NZ_JBIAZU010000001.1"/>
</dbReference>
<protein>
    <recommendedName>
        <fullName evidence="4">DUF1453 domain-containing protein</fullName>
    </recommendedName>
</protein>
<organism evidence="2 3">
    <name type="scientific">Paractinoplanes globisporus</name>
    <dbReference type="NCBI Taxonomy" id="113565"/>
    <lineage>
        <taxon>Bacteria</taxon>
        <taxon>Bacillati</taxon>
        <taxon>Actinomycetota</taxon>
        <taxon>Actinomycetes</taxon>
        <taxon>Micromonosporales</taxon>
        <taxon>Micromonosporaceae</taxon>
        <taxon>Paractinoplanes</taxon>
    </lineage>
</organism>
<evidence type="ECO:0000313" key="2">
    <source>
        <dbReference type="EMBL" id="MFF5288876.1"/>
    </source>
</evidence>
<dbReference type="Proteomes" id="UP001602245">
    <property type="component" value="Unassembled WGS sequence"/>
</dbReference>
<keyword evidence="1" id="KW-1133">Transmembrane helix</keyword>